<feature type="compositionally biased region" description="Polar residues" evidence="9">
    <location>
        <begin position="1429"/>
        <end position="1442"/>
    </location>
</feature>
<feature type="compositionally biased region" description="Polar residues" evidence="9">
    <location>
        <begin position="73"/>
        <end position="84"/>
    </location>
</feature>
<dbReference type="InterPro" id="IPR007900">
    <property type="entry name" value="TAF4_C"/>
</dbReference>
<feature type="compositionally biased region" description="Polar residues" evidence="9">
    <location>
        <begin position="156"/>
        <end position="169"/>
    </location>
</feature>
<feature type="region of interest" description="Disordered" evidence="9">
    <location>
        <begin position="1330"/>
        <end position="1449"/>
    </location>
</feature>
<evidence type="ECO:0000256" key="8">
    <source>
        <dbReference type="ARBA" id="ARBA00031747"/>
    </source>
</evidence>
<keyword evidence="12" id="KW-1185">Reference proteome</keyword>
<feature type="region of interest" description="Disordered" evidence="9">
    <location>
        <begin position="139"/>
        <end position="169"/>
    </location>
</feature>
<evidence type="ECO:0000256" key="1">
    <source>
        <dbReference type="ARBA" id="ARBA00004123"/>
    </source>
</evidence>
<comment type="function">
    <text evidence="7">Functions as a component of the DNA-binding general transcription factor complex TFIID. Binding of TFIID to a promoter (with or without TATA element) is the initial step in pre-initiation complex (PIC) formation. TFIID plays a key role in the regulation of gene expression by RNA polymerase II through different activities such as transcription activator interaction, core promoter recognition and selectivity, TFIIA and TFIIB interaction, chromatin modification (histone acetylation by TAF1), facilitation of DNA opening and initiation of transcription.</text>
</comment>
<feature type="compositionally biased region" description="Polar residues" evidence="9">
    <location>
        <begin position="457"/>
        <end position="495"/>
    </location>
</feature>
<dbReference type="GO" id="GO:0006352">
    <property type="term" value="P:DNA-templated transcription initiation"/>
    <property type="evidence" value="ECO:0007669"/>
    <property type="project" value="InterPro"/>
</dbReference>
<feature type="region of interest" description="Disordered" evidence="9">
    <location>
        <begin position="226"/>
        <end position="247"/>
    </location>
</feature>
<feature type="region of interest" description="Disordered" evidence="9">
    <location>
        <begin position="676"/>
        <end position="706"/>
    </location>
</feature>
<evidence type="ECO:0000256" key="2">
    <source>
        <dbReference type="ARBA" id="ARBA00006178"/>
    </source>
</evidence>
<feature type="compositionally biased region" description="Polar residues" evidence="9">
    <location>
        <begin position="226"/>
        <end position="243"/>
    </location>
</feature>
<evidence type="ECO:0000256" key="5">
    <source>
        <dbReference type="ARBA" id="ARBA00023163"/>
    </source>
</evidence>
<feature type="region of interest" description="Disordered" evidence="9">
    <location>
        <begin position="804"/>
        <end position="823"/>
    </location>
</feature>
<feature type="region of interest" description="Disordered" evidence="9">
    <location>
        <begin position="1208"/>
        <end position="1228"/>
    </location>
</feature>
<feature type="domain" description="Transcription initiation factor TFIID component TAF4 C-terminal" evidence="10">
    <location>
        <begin position="1031"/>
        <end position="1199"/>
    </location>
</feature>
<accession>A0A1R0H6D8</accession>
<organism evidence="11 12">
    <name type="scientific">Smittium mucronatum</name>
    <dbReference type="NCBI Taxonomy" id="133383"/>
    <lineage>
        <taxon>Eukaryota</taxon>
        <taxon>Fungi</taxon>
        <taxon>Fungi incertae sedis</taxon>
        <taxon>Zoopagomycota</taxon>
        <taxon>Kickxellomycotina</taxon>
        <taxon>Harpellomycetes</taxon>
        <taxon>Harpellales</taxon>
        <taxon>Legeriomycetaceae</taxon>
        <taxon>Smittium</taxon>
    </lineage>
</organism>
<sequence length="1526" mass="166739">MDHQDDNELDVKLEKKTIENDSLTNSSAIDSLISSIPTDNTPANLETYDFDALFDSVGISPMHKDNSIVISDSNTTDFLQPKQSSKTDPDNQKSSNTYLDKDFNFSIEELEKIMAEAQQSLEPSSAPSNQESMKDYRISISSNPSTPHSLSRDSIDQSQKSDIVNSDQTGDTIFSGIPILSKSNSQTSLLGHGNTNMINPMASSPVIPLSMQNSSPLVLNISPSSSVSQPNLHIPGTDSSLSEKSSKAIKKRNLIPQKKIIGRPSGKSIPIGSQIPILNNNMNNYEFDNSIKNFGGGSIRPKSDFPNLQPNIPTSFLLPNQSQIQSFPLNHQNMNTQIGLSNNPWNPMFRPNPPNQRPNMPVFRPDVNSRQNNFPNPHMRPNIQNLPPKPSNPNGVPAHTYIARLMAQLPPNKQIQLSQSLMQLQSNVISTKTFLDRATSILGPELTTLLETLFNKPQTPLNNHNQSGQSAPLNDVSRNPSQLPNLSKLNPASNKQHNKNPKHSNATTPDIKTFGNAGTSSSDYGILKSGFESTNNSQNPKKINTPLISDSLNFQAQNNPSYPNLQKIQDSSTLNSNTHSPSLKTMTNNPAAITPQSLHQKVIDGDTSNILGQSSSPAGPQFSMSANNVNSNQNYSTDIKNFQNFDSLNAPVTNDITPSLVSGSLSQDVVNSSHVLSSTSTNTNNPKVLKQSRLGPLGKSKIGSPSSRAHLSTIERLELIIKDGILSLEALSDLSKYLSRYGEEIATKKDSNGESPSDDQIKSNMIRIQNLQSNISLRQSMLQQSANQSNQQSKPLLNIPFTQIPQLNKSSPSSSNRFTPTNSMDMLNQIDSLMQKDKKMSKYKLAKIAKNGGDISSLLMHYSNFNKKNKLSKRDLKTALSGNHTQEIQNSNFRLMHGTSDKSTPVLDVKIPNQELKNEESFKISKNPSLASLHDFLDLNKSSNSLQLGQIDASNQNQISRRISNAATESNKRSHPSQSHLDENSSSETRNLIKKQKNSASSAGGGKDSNKNSSTFSSTGLHDSGPVSTGIDDVMGIAGVDLRKESENILHESLIQSQRNNRNDSFIENDLREPGQKKLYSIIINGVEVVKEPGKGIEFLNEANLDDRITMVAQDSGIKKIGYSVTEIISLAVEYRLRFLIKSMISAAYHRMRTQTIPPPPLNQLTKAPLYRIVPSFDLRKQLSALERIDRNSERKFLESLLDPESIKNNTSLGSGASRSVSFQNKSGIGDPSSIAVEELDSTKGHEGASGKQSVKQKRKRVSNSGLDKVGSIGPSTLSLAYAAMSGSGGSGSMLSARNMPDEVRNKITNQTALMSAGGIRKSWMMPSHSLSEWKSPSSVNSSFPGSSQSSINPTRLKQKKSKLESSGSTEEPHKNITKNNSPSVGDVIDRASDKEDVSVTKKTHSGVGNSAKEKEDESPNCNEHSKNPLDSNKLISSNPGNPSIIPRTSNEEIVGIESLVNTEILKTGDIELQKRDTPLNHERSLSKVDSEAPTKETVPATLVTEIHPTTLSPSNIQPFTHQYLC</sequence>
<evidence type="ECO:0000256" key="4">
    <source>
        <dbReference type="ARBA" id="ARBA00023015"/>
    </source>
</evidence>
<feature type="region of interest" description="Disordered" evidence="9">
    <location>
        <begin position="73"/>
        <end position="100"/>
    </location>
</feature>
<evidence type="ECO:0000256" key="6">
    <source>
        <dbReference type="ARBA" id="ARBA00023242"/>
    </source>
</evidence>
<feature type="compositionally biased region" description="Polar residues" evidence="9">
    <location>
        <begin position="1208"/>
        <end position="1227"/>
    </location>
</feature>
<feature type="compositionally biased region" description="Basic and acidic residues" evidence="9">
    <location>
        <begin position="1388"/>
        <end position="1400"/>
    </location>
</feature>
<feature type="compositionally biased region" description="Basic and acidic residues" evidence="9">
    <location>
        <begin position="1412"/>
        <end position="1428"/>
    </location>
</feature>
<feature type="region of interest" description="Disordered" evidence="9">
    <location>
        <begin position="1476"/>
        <end position="1497"/>
    </location>
</feature>
<evidence type="ECO:0000259" key="10">
    <source>
        <dbReference type="Pfam" id="PF05236"/>
    </source>
</evidence>
<comment type="subcellular location">
    <subcellularLocation>
        <location evidence="1">Nucleus</location>
    </subcellularLocation>
</comment>
<evidence type="ECO:0000313" key="11">
    <source>
        <dbReference type="EMBL" id="OLY84661.1"/>
    </source>
</evidence>
<evidence type="ECO:0000256" key="7">
    <source>
        <dbReference type="ARBA" id="ARBA00025346"/>
    </source>
</evidence>
<evidence type="ECO:0000256" key="9">
    <source>
        <dbReference type="SAM" id="MobiDB-lite"/>
    </source>
</evidence>
<feature type="compositionally biased region" description="Low complexity" evidence="9">
    <location>
        <begin position="1336"/>
        <end position="1351"/>
    </location>
</feature>
<feature type="compositionally biased region" description="Polar residues" evidence="9">
    <location>
        <begin position="503"/>
        <end position="519"/>
    </location>
</feature>
<dbReference type="GO" id="GO:0005669">
    <property type="term" value="C:transcription factor TFIID complex"/>
    <property type="evidence" value="ECO:0007669"/>
    <property type="project" value="InterPro"/>
</dbReference>
<evidence type="ECO:0000256" key="3">
    <source>
        <dbReference type="ARBA" id="ARBA00017306"/>
    </source>
</evidence>
<evidence type="ECO:0000313" key="12">
    <source>
        <dbReference type="Proteomes" id="UP000187455"/>
    </source>
</evidence>
<dbReference type="Pfam" id="PF05236">
    <property type="entry name" value="TAF4"/>
    <property type="match status" value="1"/>
</dbReference>
<reference evidence="11 12" key="1">
    <citation type="journal article" date="2016" name="Mol. Biol. Evol.">
        <title>Genome-Wide Survey of Gut Fungi (Harpellales) Reveals the First Horizontally Transferred Ubiquitin Gene from a Mosquito Host.</title>
        <authorList>
            <person name="Wang Y."/>
            <person name="White M.M."/>
            <person name="Kvist S."/>
            <person name="Moncalvo J.M."/>
        </authorList>
    </citation>
    <scope>NUCLEOTIDE SEQUENCE [LARGE SCALE GENOMIC DNA]</scope>
    <source>
        <strain evidence="11 12">ALG-7-W6</strain>
    </source>
</reference>
<feature type="region of interest" description="Disordered" evidence="9">
    <location>
        <begin position="1242"/>
        <end position="1270"/>
    </location>
</feature>
<name>A0A1R0H6D8_9FUNG</name>
<keyword evidence="5" id="KW-0804">Transcription</keyword>
<dbReference type="Proteomes" id="UP000187455">
    <property type="component" value="Unassembled WGS sequence"/>
</dbReference>
<feature type="compositionally biased region" description="Basic and acidic residues" evidence="9">
    <location>
        <begin position="1476"/>
        <end position="1495"/>
    </location>
</feature>
<gene>
    <name evidence="11" type="ORF">AYI68_g1167</name>
</gene>
<dbReference type="OrthoDB" id="21060at2759"/>
<dbReference type="EMBL" id="LSSL01000415">
    <property type="protein sequence ID" value="OLY84661.1"/>
    <property type="molecule type" value="Genomic_DNA"/>
</dbReference>
<feature type="compositionally biased region" description="Polar residues" evidence="9">
    <location>
        <begin position="676"/>
        <end position="686"/>
    </location>
</feature>
<feature type="region of interest" description="Disordered" evidence="9">
    <location>
        <begin position="554"/>
        <end position="583"/>
    </location>
</feature>
<protein>
    <recommendedName>
        <fullName evidence="3">Transcription initiation factor TFIID subunit 4</fullName>
    </recommendedName>
    <alternativeName>
        <fullName evidence="8">TBP-associated factor 4</fullName>
    </alternativeName>
</protein>
<feature type="compositionally biased region" description="Polar residues" evidence="9">
    <location>
        <begin position="1011"/>
        <end position="1021"/>
    </location>
</feature>
<feature type="region of interest" description="Disordered" evidence="9">
    <location>
        <begin position="457"/>
        <end position="519"/>
    </location>
</feature>
<feature type="region of interest" description="Disordered" evidence="9">
    <location>
        <begin position="966"/>
        <end position="1030"/>
    </location>
</feature>
<dbReference type="STRING" id="133383.A0A1R0H6D8"/>
<keyword evidence="4" id="KW-0805">Transcription regulation</keyword>
<feature type="compositionally biased region" description="Polar residues" evidence="9">
    <location>
        <begin position="139"/>
        <end position="149"/>
    </location>
</feature>
<feature type="compositionally biased region" description="Polar residues" evidence="9">
    <location>
        <begin position="976"/>
        <end position="990"/>
    </location>
</feature>
<keyword evidence="6" id="KW-0539">Nucleus</keyword>
<comment type="similarity">
    <text evidence="2">Belongs to the TAF4 family.</text>
</comment>
<comment type="caution">
    <text evidence="11">The sequence shown here is derived from an EMBL/GenBank/DDBJ whole genome shotgun (WGS) entry which is preliminary data.</text>
</comment>
<proteinExistence type="inferred from homology"/>
<dbReference type="CDD" id="cd08045">
    <property type="entry name" value="HFD_TAF4"/>
    <property type="match status" value="1"/>
</dbReference>